<proteinExistence type="predicted"/>
<dbReference type="AlphaFoldDB" id="A0A315UVM7"/>
<dbReference type="GO" id="GO:0009897">
    <property type="term" value="C:external side of plasma membrane"/>
    <property type="evidence" value="ECO:0007669"/>
    <property type="project" value="TreeGrafter"/>
</dbReference>
<dbReference type="PROSITE" id="PS50835">
    <property type="entry name" value="IG_LIKE"/>
    <property type="match status" value="2"/>
</dbReference>
<dbReference type="InterPro" id="IPR013783">
    <property type="entry name" value="Ig-like_fold"/>
</dbReference>
<dbReference type="EMBL" id="NHOQ01002648">
    <property type="protein sequence ID" value="PWA15637.1"/>
    <property type="molecule type" value="Genomic_DNA"/>
</dbReference>
<dbReference type="PANTHER" id="PTHR11481">
    <property type="entry name" value="IMMUNOGLOBULIN FC RECEPTOR"/>
    <property type="match status" value="1"/>
</dbReference>
<evidence type="ECO:0000256" key="3">
    <source>
        <dbReference type="SAM" id="MobiDB-lite"/>
    </source>
</evidence>
<feature type="domain" description="Ig-like" evidence="5">
    <location>
        <begin position="133"/>
        <end position="218"/>
    </location>
</feature>
<dbReference type="Pfam" id="PF13927">
    <property type="entry name" value="Ig_3"/>
    <property type="match status" value="1"/>
</dbReference>
<dbReference type="GO" id="GO:0007166">
    <property type="term" value="P:cell surface receptor signaling pathway"/>
    <property type="evidence" value="ECO:0007669"/>
    <property type="project" value="TreeGrafter"/>
</dbReference>
<dbReference type="InterPro" id="IPR050488">
    <property type="entry name" value="Ig_Fc_receptor"/>
</dbReference>
<keyword evidence="4" id="KW-0472">Membrane</keyword>
<keyword evidence="7" id="KW-1185">Reference proteome</keyword>
<keyword evidence="1" id="KW-0732">Signal</keyword>
<keyword evidence="4" id="KW-0812">Transmembrane</keyword>
<feature type="compositionally biased region" description="Polar residues" evidence="3">
    <location>
        <begin position="40"/>
        <end position="51"/>
    </location>
</feature>
<keyword evidence="2" id="KW-1015">Disulfide bond</keyword>
<evidence type="ECO:0000313" key="6">
    <source>
        <dbReference type="EMBL" id="PWA15637.1"/>
    </source>
</evidence>
<dbReference type="Gene3D" id="2.60.40.10">
    <property type="entry name" value="Immunoglobulins"/>
    <property type="match status" value="4"/>
</dbReference>
<feature type="region of interest" description="Disordered" evidence="3">
    <location>
        <begin position="16"/>
        <end position="51"/>
    </location>
</feature>
<feature type="compositionally biased region" description="Polar residues" evidence="3">
    <location>
        <begin position="525"/>
        <end position="541"/>
    </location>
</feature>
<feature type="non-terminal residue" evidence="6">
    <location>
        <position position="1"/>
    </location>
</feature>
<dbReference type="InterPro" id="IPR003599">
    <property type="entry name" value="Ig_sub"/>
</dbReference>
<organism evidence="6 7">
    <name type="scientific">Gambusia affinis</name>
    <name type="common">Western mosquitofish</name>
    <name type="synonym">Heterandria affinis</name>
    <dbReference type="NCBI Taxonomy" id="33528"/>
    <lineage>
        <taxon>Eukaryota</taxon>
        <taxon>Metazoa</taxon>
        <taxon>Chordata</taxon>
        <taxon>Craniata</taxon>
        <taxon>Vertebrata</taxon>
        <taxon>Euteleostomi</taxon>
        <taxon>Actinopterygii</taxon>
        <taxon>Neopterygii</taxon>
        <taxon>Teleostei</taxon>
        <taxon>Neoteleostei</taxon>
        <taxon>Acanthomorphata</taxon>
        <taxon>Ovalentaria</taxon>
        <taxon>Atherinomorphae</taxon>
        <taxon>Cyprinodontiformes</taxon>
        <taxon>Poeciliidae</taxon>
        <taxon>Poeciliinae</taxon>
        <taxon>Gambusia</taxon>
    </lineage>
</organism>
<feature type="domain" description="Ig-like" evidence="5">
    <location>
        <begin position="298"/>
        <end position="469"/>
    </location>
</feature>
<dbReference type="SMART" id="SM00408">
    <property type="entry name" value="IGc2"/>
    <property type="match status" value="2"/>
</dbReference>
<dbReference type="Proteomes" id="UP000250572">
    <property type="component" value="Unassembled WGS sequence"/>
</dbReference>
<dbReference type="InterPro" id="IPR036179">
    <property type="entry name" value="Ig-like_dom_sf"/>
</dbReference>
<feature type="compositionally biased region" description="Low complexity" evidence="3">
    <location>
        <begin position="18"/>
        <end position="39"/>
    </location>
</feature>
<dbReference type="Pfam" id="PF13895">
    <property type="entry name" value="Ig_2"/>
    <property type="match status" value="1"/>
</dbReference>
<feature type="non-terminal residue" evidence="6">
    <location>
        <position position="541"/>
    </location>
</feature>
<comment type="caution">
    <text evidence="6">The sequence shown here is derived from an EMBL/GenBank/DDBJ whole genome shotgun (WGS) entry which is preliminary data.</text>
</comment>
<dbReference type="SUPFAM" id="SSF48726">
    <property type="entry name" value="Immunoglobulin"/>
    <property type="match status" value="4"/>
</dbReference>
<dbReference type="InterPro" id="IPR003598">
    <property type="entry name" value="Ig_sub2"/>
</dbReference>
<dbReference type="InterPro" id="IPR007110">
    <property type="entry name" value="Ig-like_dom"/>
</dbReference>
<dbReference type="GO" id="GO:0004888">
    <property type="term" value="F:transmembrane signaling receptor activity"/>
    <property type="evidence" value="ECO:0007669"/>
    <property type="project" value="TreeGrafter"/>
</dbReference>
<dbReference type="GO" id="GO:0006955">
    <property type="term" value="P:immune response"/>
    <property type="evidence" value="ECO:0007669"/>
    <property type="project" value="TreeGrafter"/>
</dbReference>
<accession>A0A315UVM7</accession>
<dbReference type="PANTHER" id="PTHR11481:SF64">
    <property type="entry name" value="FC RECEPTOR-LIKE PROTEIN 4"/>
    <property type="match status" value="1"/>
</dbReference>
<evidence type="ECO:0000259" key="5">
    <source>
        <dbReference type="PROSITE" id="PS50835"/>
    </source>
</evidence>
<evidence type="ECO:0000256" key="1">
    <source>
        <dbReference type="ARBA" id="ARBA00022729"/>
    </source>
</evidence>
<evidence type="ECO:0000313" key="7">
    <source>
        <dbReference type="Proteomes" id="UP000250572"/>
    </source>
</evidence>
<feature type="transmembrane region" description="Helical" evidence="4">
    <location>
        <begin position="480"/>
        <end position="503"/>
    </location>
</feature>
<dbReference type="SMART" id="SM00409">
    <property type="entry name" value="IG"/>
    <property type="match status" value="3"/>
</dbReference>
<evidence type="ECO:0000256" key="4">
    <source>
        <dbReference type="SAM" id="Phobius"/>
    </source>
</evidence>
<sequence length="541" mass="60212">VNGVLLCFTRSSCEDRNNNNNNKTVQSSNQSENNNQSSNRNDVINPTGSRDYNTLLHGDVGLYESVKSNGAAGDGSDAHFYESVKYPEAAGEEESEGPAYCLIEVMNVRHERGPHERTPYSVLRTGDSVSHRATVTLSPNWPLIYKGERFALRCEIPGGKGTKWTYEWRPTRLNKPQTSQEYFIIHSANESDSGGYSCRGRNQLSVFPSWLSPGASVTLRCEVEHLPAGIRFFWYKAVYNPPRRLYNYELLPGSSDGTEENFYIVHGLNSTAGYVCEAGSGEPELRDPIFVWSADPRPAASLSVNPDRVQHFISDSVSLSCKGNSAEWRVMRIRERGHLSDCSIWGTMNGSTCTINMNWSVSGVYWCESGSGEFSNAVNITVQGSLFIHTILVSPVHPVTEGDPVTLSCRDKNQNLLSNVFFYHNDKLINNDSREELKISAVSKSDEGFYKCKHSGRESPSSWMSVRVTESSPVSSSLPVMLLVGPVVGVVLFILVILLLSWWRCSRSKNSWCIRSEGSSQSSSTNQEPNQRESQVYSSLL</sequence>
<keyword evidence="4" id="KW-1133">Transmembrane helix</keyword>
<name>A0A315UVM7_GAMAF</name>
<dbReference type="STRING" id="33528.ENSGAFP00000012396"/>
<feature type="region of interest" description="Disordered" evidence="3">
    <location>
        <begin position="517"/>
        <end position="541"/>
    </location>
</feature>
<protein>
    <recommendedName>
        <fullName evidence="5">Ig-like domain-containing protein</fullName>
    </recommendedName>
</protein>
<evidence type="ECO:0000256" key="2">
    <source>
        <dbReference type="ARBA" id="ARBA00023157"/>
    </source>
</evidence>
<reference evidence="6 7" key="1">
    <citation type="journal article" date="2018" name="G3 (Bethesda)">
        <title>A High-Quality Reference Genome for the Invasive Mosquitofish Gambusia affinis Using a Chicago Library.</title>
        <authorList>
            <person name="Hoffberg S.L."/>
            <person name="Troendle N.J."/>
            <person name="Glenn T.C."/>
            <person name="Mahmud O."/>
            <person name="Louha S."/>
            <person name="Chalopin D."/>
            <person name="Bennetzen J.L."/>
            <person name="Mauricio R."/>
        </authorList>
    </citation>
    <scope>NUCLEOTIDE SEQUENCE [LARGE SCALE GENOMIC DNA]</scope>
    <source>
        <strain evidence="6">NE01/NJP1002.9</strain>
        <tissue evidence="6">Muscle</tissue>
    </source>
</reference>
<gene>
    <name evidence="6" type="ORF">CCH79_00020504</name>
</gene>